<name>G9P3D9_HYPAI</name>
<organism evidence="1 2">
    <name type="scientific">Hypocrea atroviridis (strain ATCC 20476 / IMI 206040)</name>
    <name type="common">Trichoderma atroviride</name>
    <dbReference type="NCBI Taxonomy" id="452589"/>
    <lineage>
        <taxon>Eukaryota</taxon>
        <taxon>Fungi</taxon>
        <taxon>Dikarya</taxon>
        <taxon>Ascomycota</taxon>
        <taxon>Pezizomycotina</taxon>
        <taxon>Sordariomycetes</taxon>
        <taxon>Hypocreomycetidae</taxon>
        <taxon>Hypocreales</taxon>
        <taxon>Hypocreaceae</taxon>
        <taxon>Trichoderma</taxon>
    </lineage>
</organism>
<sequence length="70" mass="8160">MRAFEQTIAKQIDYKQNPKNSPNYFLPRFNTISLARGDEVPLFIAPSNNYPVNRYYLHLVPPKTSSRPSF</sequence>
<dbReference type="HOGENOM" id="CLU_2758103_0_0_1"/>
<dbReference type="Proteomes" id="UP000005426">
    <property type="component" value="Unassembled WGS sequence"/>
</dbReference>
<gene>
    <name evidence="1" type="ORF">TRIATDRAFT_258244</name>
</gene>
<evidence type="ECO:0000313" key="2">
    <source>
        <dbReference type="Proteomes" id="UP000005426"/>
    </source>
</evidence>
<reference evidence="1 2" key="1">
    <citation type="journal article" date="2011" name="Genome Biol.">
        <title>Comparative genome sequence analysis underscores mycoparasitism as the ancestral life style of Trichoderma.</title>
        <authorList>
            <person name="Kubicek C.P."/>
            <person name="Herrera-Estrella A."/>
            <person name="Seidl-Seiboth V."/>
            <person name="Martinez D.A."/>
            <person name="Druzhinina I.S."/>
            <person name="Thon M."/>
            <person name="Zeilinger S."/>
            <person name="Casas-Flores S."/>
            <person name="Horwitz B.A."/>
            <person name="Mukherjee P.K."/>
            <person name="Mukherjee M."/>
            <person name="Kredics L."/>
            <person name="Alcaraz L.D."/>
            <person name="Aerts A."/>
            <person name="Antal Z."/>
            <person name="Atanasova L."/>
            <person name="Cervantes-Badillo M.G."/>
            <person name="Challacombe J."/>
            <person name="Chertkov O."/>
            <person name="McCluskey K."/>
            <person name="Coulpier F."/>
            <person name="Deshpande N."/>
            <person name="von Doehren H."/>
            <person name="Ebbole D.J."/>
            <person name="Esquivel-Naranjo E.U."/>
            <person name="Fekete E."/>
            <person name="Flipphi M."/>
            <person name="Glaser F."/>
            <person name="Gomez-Rodriguez E.Y."/>
            <person name="Gruber S."/>
            <person name="Han C."/>
            <person name="Henrissat B."/>
            <person name="Hermosa R."/>
            <person name="Hernandez-Onate M."/>
            <person name="Karaffa L."/>
            <person name="Kosti I."/>
            <person name="Le Crom S."/>
            <person name="Lindquist E."/>
            <person name="Lucas S."/>
            <person name="Luebeck M."/>
            <person name="Luebeck P.S."/>
            <person name="Margeot A."/>
            <person name="Metz B."/>
            <person name="Misra M."/>
            <person name="Nevalainen H."/>
            <person name="Omann M."/>
            <person name="Packer N."/>
            <person name="Perrone G."/>
            <person name="Uresti-Rivera E.E."/>
            <person name="Salamov A."/>
            <person name="Schmoll M."/>
            <person name="Seiboth B."/>
            <person name="Shapiro H."/>
            <person name="Sukno S."/>
            <person name="Tamayo-Ramos J.A."/>
            <person name="Tisch D."/>
            <person name="Wiest A."/>
            <person name="Wilkinson H.H."/>
            <person name="Zhang M."/>
            <person name="Coutinho P.M."/>
            <person name="Kenerley C.M."/>
            <person name="Monte E."/>
            <person name="Baker S.E."/>
            <person name="Grigoriev I.V."/>
        </authorList>
    </citation>
    <scope>NUCLEOTIDE SEQUENCE [LARGE SCALE GENOMIC DNA]</scope>
    <source>
        <strain evidence="2">ATCC 20476 / IMI 206040</strain>
    </source>
</reference>
<comment type="caution">
    <text evidence="1">The sequence shown here is derived from an EMBL/GenBank/DDBJ whole genome shotgun (WGS) entry which is preliminary data.</text>
</comment>
<accession>G9P3D9</accession>
<dbReference type="AlphaFoldDB" id="G9P3D9"/>
<proteinExistence type="predicted"/>
<protein>
    <submittedName>
        <fullName evidence="1">Uncharacterized protein</fullName>
    </submittedName>
</protein>
<keyword evidence="2" id="KW-1185">Reference proteome</keyword>
<dbReference type="EMBL" id="ABDG02000026">
    <property type="protein sequence ID" value="EHK42898.1"/>
    <property type="molecule type" value="Genomic_DNA"/>
</dbReference>
<evidence type="ECO:0000313" key="1">
    <source>
        <dbReference type="EMBL" id="EHK42898.1"/>
    </source>
</evidence>